<gene>
    <name evidence="1" type="ORF">GLAREA_00992</name>
</gene>
<evidence type="ECO:0000313" key="2">
    <source>
        <dbReference type="Proteomes" id="UP000016922"/>
    </source>
</evidence>
<dbReference type="KEGG" id="glz:GLAREA_00992"/>
<dbReference type="Proteomes" id="UP000016922">
    <property type="component" value="Unassembled WGS sequence"/>
</dbReference>
<name>S3CTX8_GLAL2</name>
<dbReference type="HOGENOM" id="CLU_648991_0_0_1"/>
<protein>
    <recommendedName>
        <fullName evidence="3">Fungal N-terminal domain-containing protein</fullName>
    </recommendedName>
</protein>
<sequence>MDPLSIAASAAGIVTICLQTVKLLQRAIETIKNARSLLTKLLSHVERVRLLLEQLRGLTKQLGVKANKLLLYFNDTETRGTMGELKILVKQISEAGSFVGLQMLMKKSRVEGLCGRLKEHEGEIVTVLLSVATASAVRTEEEVKQMHEESKIQSEVVPLFEEAPPAYSTSSSTASKRKVQIWWGDTYRERFEPEYLKLRDELSDAARIGDFDSIFKVLRTARDKYGENWANAPRLNQSDPSKATGWTPLHQMVFMGAPAATVQKLLDLGALKTLRTTVTDPSEFTHPNVTALEIAHLHGHFHLVPLLSPVIRHLCPSGTLYKLETEFHKLIQDDLKGRHQRHHLRLPELEILTELEVPECWFGLKGKDVGEVRGYLYRLDGRELVVKVLGVKDGMDERLYRISASGTREIVDGVVFNSGLKRR</sequence>
<dbReference type="OMA" id="FGESWCN"/>
<dbReference type="RefSeq" id="XP_008083941.1">
    <property type="nucleotide sequence ID" value="XM_008085750.1"/>
</dbReference>
<evidence type="ECO:0000313" key="1">
    <source>
        <dbReference type="EMBL" id="EPE29832.1"/>
    </source>
</evidence>
<organism evidence="1 2">
    <name type="scientific">Glarea lozoyensis (strain ATCC 20868 / MF5171)</name>
    <dbReference type="NCBI Taxonomy" id="1116229"/>
    <lineage>
        <taxon>Eukaryota</taxon>
        <taxon>Fungi</taxon>
        <taxon>Dikarya</taxon>
        <taxon>Ascomycota</taxon>
        <taxon>Pezizomycotina</taxon>
        <taxon>Leotiomycetes</taxon>
        <taxon>Helotiales</taxon>
        <taxon>Helotiaceae</taxon>
        <taxon>Glarea</taxon>
    </lineage>
</organism>
<proteinExistence type="predicted"/>
<dbReference type="AlphaFoldDB" id="S3CTX8"/>
<dbReference type="EMBL" id="KE145367">
    <property type="protein sequence ID" value="EPE29832.1"/>
    <property type="molecule type" value="Genomic_DNA"/>
</dbReference>
<dbReference type="eggNOG" id="ENOG502SCY9">
    <property type="taxonomic scope" value="Eukaryota"/>
</dbReference>
<dbReference type="OrthoDB" id="3503897at2759"/>
<reference evidence="1 2" key="1">
    <citation type="journal article" date="2013" name="BMC Genomics">
        <title>Genomics-driven discovery of the pneumocandin biosynthetic gene cluster in the fungus Glarea lozoyensis.</title>
        <authorList>
            <person name="Chen L."/>
            <person name="Yue Q."/>
            <person name="Zhang X."/>
            <person name="Xiang M."/>
            <person name="Wang C."/>
            <person name="Li S."/>
            <person name="Che Y."/>
            <person name="Ortiz-Lopez F.J."/>
            <person name="Bills G.F."/>
            <person name="Liu X."/>
            <person name="An Z."/>
        </authorList>
    </citation>
    <scope>NUCLEOTIDE SEQUENCE [LARGE SCALE GENOMIC DNA]</scope>
    <source>
        <strain evidence="2">ATCC 20868 / MF5171</strain>
    </source>
</reference>
<accession>S3CTX8</accession>
<dbReference type="GeneID" id="19460050"/>
<dbReference type="Gene3D" id="1.25.40.20">
    <property type="entry name" value="Ankyrin repeat-containing domain"/>
    <property type="match status" value="1"/>
</dbReference>
<dbReference type="InterPro" id="IPR036770">
    <property type="entry name" value="Ankyrin_rpt-contain_sf"/>
</dbReference>
<evidence type="ECO:0008006" key="3">
    <source>
        <dbReference type="Google" id="ProtNLM"/>
    </source>
</evidence>
<keyword evidence="2" id="KW-1185">Reference proteome</keyword>